<dbReference type="Gene3D" id="1.20.1540.10">
    <property type="entry name" value="Rhomboid-like"/>
    <property type="match status" value="1"/>
</dbReference>
<evidence type="ECO:0000259" key="11">
    <source>
        <dbReference type="Pfam" id="PF01694"/>
    </source>
</evidence>
<dbReference type="GO" id="GO:0016020">
    <property type="term" value="C:membrane"/>
    <property type="evidence" value="ECO:0007669"/>
    <property type="project" value="UniProtKB-SubCell"/>
</dbReference>
<keyword evidence="7 10" id="KW-0720">Serine protease</keyword>
<evidence type="ECO:0000256" key="10">
    <source>
        <dbReference type="RuleBase" id="RU362115"/>
    </source>
</evidence>
<feature type="transmembrane region" description="Helical" evidence="10">
    <location>
        <begin position="276"/>
        <end position="297"/>
    </location>
</feature>
<keyword evidence="9 10" id="KW-0472">Membrane</keyword>
<evidence type="ECO:0000256" key="7">
    <source>
        <dbReference type="ARBA" id="ARBA00022825"/>
    </source>
</evidence>
<protein>
    <recommendedName>
        <fullName evidence="10">Rhomboid-like protease</fullName>
        <ecNumber evidence="10">3.4.21.105</ecNumber>
    </recommendedName>
</protein>
<accession>A0AAU9JX87</accession>
<evidence type="ECO:0000256" key="6">
    <source>
        <dbReference type="ARBA" id="ARBA00022801"/>
    </source>
</evidence>
<evidence type="ECO:0000256" key="1">
    <source>
        <dbReference type="ARBA" id="ARBA00000156"/>
    </source>
</evidence>
<gene>
    <name evidence="12" type="ORF">BSTOLATCC_MIC51186</name>
</gene>
<dbReference type="Proteomes" id="UP001162131">
    <property type="component" value="Unassembled WGS sequence"/>
</dbReference>
<organism evidence="12 13">
    <name type="scientific">Blepharisma stoltei</name>
    <dbReference type="NCBI Taxonomy" id="1481888"/>
    <lineage>
        <taxon>Eukaryota</taxon>
        <taxon>Sar</taxon>
        <taxon>Alveolata</taxon>
        <taxon>Ciliophora</taxon>
        <taxon>Postciliodesmatophora</taxon>
        <taxon>Heterotrichea</taxon>
        <taxon>Heterotrichida</taxon>
        <taxon>Blepharismidae</taxon>
        <taxon>Blepharisma</taxon>
    </lineage>
</organism>
<dbReference type="PANTHER" id="PTHR22936:SF69">
    <property type="entry name" value="RHOMBOID-LIKE PROTEIN"/>
    <property type="match status" value="1"/>
</dbReference>
<keyword evidence="13" id="KW-1185">Reference proteome</keyword>
<evidence type="ECO:0000313" key="12">
    <source>
        <dbReference type="EMBL" id="CAG9330604.1"/>
    </source>
</evidence>
<comment type="catalytic activity">
    <reaction evidence="1 10">
        <text>Cleaves type-1 transmembrane domains using a catalytic dyad composed of serine and histidine that are contributed by different transmembrane domains.</text>
        <dbReference type="EC" id="3.4.21.105"/>
    </reaction>
</comment>
<evidence type="ECO:0000256" key="5">
    <source>
        <dbReference type="ARBA" id="ARBA00022692"/>
    </source>
</evidence>
<proteinExistence type="inferred from homology"/>
<feature type="transmembrane region" description="Helical" evidence="10">
    <location>
        <begin position="163"/>
        <end position="182"/>
    </location>
</feature>
<dbReference type="GO" id="GO:0004252">
    <property type="term" value="F:serine-type endopeptidase activity"/>
    <property type="evidence" value="ECO:0007669"/>
    <property type="project" value="InterPro"/>
</dbReference>
<evidence type="ECO:0000256" key="9">
    <source>
        <dbReference type="ARBA" id="ARBA00023136"/>
    </source>
</evidence>
<feature type="transmembrane region" description="Helical" evidence="10">
    <location>
        <begin position="244"/>
        <end position="264"/>
    </location>
</feature>
<dbReference type="InterPro" id="IPR022764">
    <property type="entry name" value="Peptidase_S54_rhomboid_dom"/>
</dbReference>
<dbReference type="EMBL" id="CAJZBQ010000051">
    <property type="protein sequence ID" value="CAG9330604.1"/>
    <property type="molecule type" value="Genomic_DNA"/>
</dbReference>
<comment type="similarity">
    <text evidence="3 10">Belongs to the peptidase S54 family.</text>
</comment>
<feature type="transmembrane region" description="Helical" evidence="10">
    <location>
        <begin position="218"/>
        <end position="238"/>
    </location>
</feature>
<dbReference type="InterPro" id="IPR035952">
    <property type="entry name" value="Rhomboid-like_sf"/>
</dbReference>
<dbReference type="EC" id="3.4.21.105" evidence="10"/>
<dbReference type="PANTHER" id="PTHR22936">
    <property type="entry name" value="RHOMBOID-RELATED"/>
    <property type="match status" value="1"/>
</dbReference>
<sequence>MSGNIRGLRDIDRDREERERRALIQRNRENRRPNQYPILGYGFELGTADSARKETFCQMIKYIFCPYFTIYSFIFAITCAQIIMYTITVFYDYNTDAFLEPEEDTLDDFGAKNPEEMQQNYQVWRFVTPILLHANMAHIIFNLFTQVILGFRLEPTVGWWRTAIVYVGSGIGGVIFSCLVAPDDLAVGASTAIFGITAAMIMWIIMNWSSLEDDLYRTVTLIWLLILLMFNILLGFTSSLIDNWGHIGGTITGLVLGFVVFELIDPPTQTDKYLKVAGYVFLGFYYIGGLVLFYTVIET</sequence>
<keyword evidence="4 10" id="KW-0645">Protease</keyword>
<keyword evidence="6 10" id="KW-0378">Hydrolase</keyword>
<keyword evidence="8 10" id="KW-1133">Transmembrane helix</keyword>
<feature type="domain" description="Peptidase S54 rhomboid" evidence="11">
    <location>
        <begin position="122"/>
        <end position="261"/>
    </location>
</feature>
<evidence type="ECO:0000256" key="4">
    <source>
        <dbReference type="ARBA" id="ARBA00022670"/>
    </source>
</evidence>
<name>A0AAU9JX87_9CILI</name>
<dbReference type="InterPro" id="IPR002610">
    <property type="entry name" value="Peptidase_S54_rhomboid-like"/>
</dbReference>
<feature type="transmembrane region" description="Helical" evidence="10">
    <location>
        <begin position="188"/>
        <end position="206"/>
    </location>
</feature>
<reference evidence="12" key="1">
    <citation type="submission" date="2021-09" db="EMBL/GenBank/DDBJ databases">
        <authorList>
            <consortium name="AG Swart"/>
            <person name="Singh M."/>
            <person name="Singh A."/>
            <person name="Seah K."/>
            <person name="Emmerich C."/>
        </authorList>
    </citation>
    <scope>NUCLEOTIDE SEQUENCE</scope>
    <source>
        <strain evidence="12">ATCC30299</strain>
    </source>
</reference>
<feature type="transmembrane region" description="Helical" evidence="10">
    <location>
        <begin position="68"/>
        <end position="91"/>
    </location>
</feature>
<dbReference type="Pfam" id="PF01694">
    <property type="entry name" value="Rhomboid"/>
    <property type="match status" value="1"/>
</dbReference>
<evidence type="ECO:0000256" key="2">
    <source>
        <dbReference type="ARBA" id="ARBA00004141"/>
    </source>
</evidence>
<dbReference type="GO" id="GO:0006508">
    <property type="term" value="P:proteolysis"/>
    <property type="evidence" value="ECO:0007669"/>
    <property type="project" value="UniProtKB-KW"/>
</dbReference>
<evidence type="ECO:0000256" key="3">
    <source>
        <dbReference type="ARBA" id="ARBA00009045"/>
    </source>
</evidence>
<comment type="function">
    <text evidence="10">Serine protease involved in intramembrane proteolysis.</text>
</comment>
<dbReference type="SUPFAM" id="SSF144091">
    <property type="entry name" value="Rhomboid-like"/>
    <property type="match status" value="1"/>
</dbReference>
<comment type="subcellular location">
    <subcellularLocation>
        <location evidence="2 10">Membrane</location>
        <topology evidence="2 10">Multi-pass membrane protein</topology>
    </subcellularLocation>
</comment>
<keyword evidence="5 10" id="KW-0812">Transmembrane</keyword>
<evidence type="ECO:0000256" key="8">
    <source>
        <dbReference type="ARBA" id="ARBA00022989"/>
    </source>
</evidence>
<feature type="transmembrane region" description="Helical" evidence="10">
    <location>
        <begin position="130"/>
        <end position="151"/>
    </location>
</feature>
<comment type="caution">
    <text evidence="12">The sequence shown here is derived from an EMBL/GenBank/DDBJ whole genome shotgun (WGS) entry which is preliminary data.</text>
</comment>
<evidence type="ECO:0000313" key="13">
    <source>
        <dbReference type="Proteomes" id="UP001162131"/>
    </source>
</evidence>
<dbReference type="AlphaFoldDB" id="A0AAU9JX87"/>